<gene>
    <name evidence="3" type="ORF">C7959_105112</name>
</gene>
<organism evidence="3 4">
    <name type="scientific">Orenia marismortui</name>
    <dbReference type="NCBI Taxonomy" id="46469"/>
    <lineage>
        <taxon>Bacteria</taxon>
        <taxon>Bacillati</taxon>
        <taxon>Bacillota</taxon>
        <taxon>Clostridia</taxon>
        <taxon>Halanaerobiales</taxon>
        <taxon>Halobacteroidaceae</taxon>
        <taxon>Orenia</taxon>
    </lineage>
</organism>
<evidence type="ECO:0000313" key="4">
    <source>
        <dbReference type="Proteomes" id="UP000295832"/>
    </source>
</evidence>
<protein>
    <recommendedName>
        <fullName evidence="2">RabBD domain-containing protein</fullName>
    </recommendedName>
</protein>
<accession>A0A4R8H9K6</accession>
<dbReference type="RefSeq" id="WP_134115513.1">
    <property type="nucleotide sequence ID" value="NZ_SOEG01000005.1"/>
</dbReference>
<proteinExistence type="predicted"/>
<dbReference type="EMBL" id="SOEG01000005">
    <property type="protein sequence ID" value="TDX52757.1"/>
    <property type="molecule type" value="Genomic_DNA"/>
</dbReference>
<comment type="caution">
    <text evidence="3">The sequence shown here is derived from an EMBL/GenBank/DDBJ whole genome shotgun (WGS) entry which is preliminary data.</text>
</comment>
<sequence length="193" mass="22909">MLTLAIDKYKEFKVSDCDVKNLFISLGCLVVKNYSEIILKYDNELSVDIKDLLTLVVNNLLLCNQLQSRIFDLKENINEAEIRVESLIYLNQEEKDNSVKKMDRLKKSLKLKEKRLLQLNQENINLLLNIGKWFYEEKLLRDKKDFSQIYKHLDYLLSNDQKSIDWNGLLSEKLDQDKARLYNLIQPYPNFLV</sequence>
<reference evidence="3 4" key="1">
    <citation type="submission" date="2019-03" db="EMBL/GenBank/DDBJ databases">
        <title>Subsurface microbial communities from deep shales in Ohio and West Virginia, USA.</title>
        <authorList>
            <person name="Wrighton K."/>
        </authorList>
    </citation>
    <scope>NUCLEOTIDE SEQUENCE [LARGE SCALE GENOMIC DNA]</scope>
    <source>
        <strain evidence="3 4">MSL 6dP</strain>
    </source>
</reference>
<feature type="coiled-coil region" evidence="1">
    <location>
        <begin position="63"/>
        <end position="129"/>
    </location>
</feature>
<dbReference type="Proteomes" id="UP000295832">
    <property type="component" value="Unassembled WGS sequence"/>
</dbReference>
<keyword evidence="1" id="KW-0175">Coiled coil</keyword>
<dbReference type="AlphaFoldDB" id="A0A4R8H9K6"/>
<dbReference type="GO" id="GO:0006886">
    <property type="term" value="P:intracellular protein transport"/>
    <property type="evidence" value="ECO:0007669"/>
    <property type="project" value="InterPro"/>
</dbReference>
<feature type="domain" description="RabBD" evidence="2">
    <location>
        <begin position="84"/>
        <end position="137"/>
    </location>
</feature>
<dbReference type="PROSITE" id="PS50916">
    <property type="entry name" value="RABBD"/>
    <property type="match status" value="1"/>
</dbReference>
<keyword evidence="4" id="KW-1185">Reference proteome</keyword>
<evidence type="ECO:0000313" key="3">
    <source>
        <dbReference type="EMBL" id="TDX52757.1"/>
    </source>
</evidence>
<dbReference type="GO" id="GO:0031267">
    <property type="term" value="F:small GTPase binding"/>
    <property type="evidence" value="ECO:0007669"/>
    <property type="project" value="InterPro"/>
</dbReference>
<evidence type="ECO:0000256" key="1">
    <source>
        <dbReference type="SAM" id="Coils"/>
    </source>
</evidence>
<evidence type="ECO:0000259" key="2">
    <source>
        <dbReference type="PROSITE" id="PS50916"/>
    </source>
</evidence>
<dbReference type="InterPro" id="IPR010911">
    <property type="entry name" value="Rab_BD"/>
</dbReference>
<name>A0A4R8H9K6_9FIRM</name>